<evidence type="ECO:0000256" key="2">
    <source>
        <dbReference type="SAM" id="Coils"/>
    </source>
</evidence>
<evidence type="ECO:0000313" key="3">
    <source>
        <dbReference type="EMBL" id="KZL94054.1"/>
    </source>
</evidence>
<dbReference type="SUPFAM" id="SSF140566">
    <property type="entry name" value="FlgN-like"/>
    <property type="match status" value="1"/>
</dbReference>
<dbReference type="OrthoDB" id="1755640at2"/>
<dbReference type="InterPro" id="IPR036679">
    <property type="entry name" value="FlgN-like_sf"/>
</dbReference>
<accession>A0A162ULK1</accession>
<sequence>MTQELNRIMIKEYKALQDLLGALDEQFGYLTKREVFALDGITRKIENCAREVARFEVERRNITKGEAMSKIIDNLKNEELENNYRNIKKLLEEIQLQKDTNELLIRQGLGFTTQMLNFLNPDRGPKTYTAYGKRK</sequence>
<proteinExistence type="predicted"/>
<comment type="caution">
    <text evidence="3">The sequence shown here is derived from an EMBL/GenBank/DDBJ whole genome shotgun (WGS) entry which is preliminary data.</text>
</comment>
<dbReference type="STRING" id="1121326.CLMAG_11070"/>
<evidence type="ECO:0000256" key="1">
    <source>
        <dbReference type="ARBA" id="ARBA00022795"/>
    </source>
</evidence>
<feature type="coiled-coil region" evidence="2">
    <location>
        <begin position="38"/>
        <end position="107"/>
    </location>
</feature>
<dbReference type="GO" id="GO:0044780">
    <property type="term" value="P:bacterial-type flagellum assembly"/>
    <property type="evidence" value="ECO:0007669"/>
    <property type="project" value="InterPro"/>
</dbReference>
<evidence type="ECO:0000313" key="4">
    <source>
        <dbReference type="Proteomes" id="UP000076603"/>
    </source>
</evidence>
<keyword evidence="4" id="KW-1185">Reference proteome</keyword>
<name>A0A162ULK1_9CLOT</name>
<dbReference type="AlphaFoldDB" id="A0A162ULK1"/>
<dbReference type="Proteomes" id="UP000076603">
    <property type="component" value="Unassembled WGS sequence"/>
</dbReference>
<protein>
    <submittedName>
        <fullName evidence="3">FlgN protein</fullName>
    </submittedName>
</protein>
<gene>
    <name evidence="3" type="ORF">CLMAG_11070</name>
</gene>
<organism evidence="3 4">
    <name type="scientific">Clostridium magnum DSM 2767</name>
    <dbReference type="NCBI Taxonomy" id="1121326"/>
    <lineage>
        <taxon>Bacteria</taxon>
        <taxon>Bacillati</taxon>
        <taxon>Bacillota</taxon>
        <taxon>Clostridia</taxon>
        <taxon>Eubacteriales</taxon>
        <taxon>Clostridiaceae</taxon>
        <taxon>Clostridium</taxon>
    </lineage>
</organism>
<dbReference type="InterPro" id="IPR007809">
    <property type="entry name" value="FlgN-like"/>
</dbReference>
<dbReference type="Gene3D" id="1.20.58.300">
    <property type="entry name" value="FlgN-like"/>
    <property type="match status" value="1"/>
</dbReference>
<dbReference type="EMBL" id="LWAE01000001">
    <property type="protein sequence ID" value="KZL94054.1"/>
    <property type="molecule type" value="Genomic_DNA"/>
</dbReference>
<reference evidence="3 4" key="1">
    <citation type="submission" date="2016-04" db="EMBL/GenBank/DDBJ databases">
        <title>Genome sequence of Clostridium magnum DSM 2767.</title>
        <authorList>
            <person name="Poehlein A."/>
            <person name="Uhlig R."/>
            <person name="Fischer R."/>
            <person name="Bahl H."/>
            <person name="Daniel R."/>
        </authorList>
    </citation>
    <scope>NUCLEOTIDE SEQUENCE [LARGE SCALE GENOMIC DNA]</scope>
    <source>
        <strain evidence="3 4">DSM 2767</strain>
    </source>
</reference>
<keyword evidence="1" id="KW-1005">Bacterial flagellum biogenesis</keyword>
<dbReference type="PATRIC" id="fig|1121326.3.peg.1068"/>
<keyword evidence="2" id="KW-0175">Coiled coil</keyword>
<dbReference type="RefSeq" id="WP_066618975.1">
    <property type="nucleotide sequence ID" value="NZ_FQXL01000010.1"/>
</dbReference>
<dbReference type="Pfam" id="PF05130">
    <property type="entry name" value="FlgN"/>
    <property type="match status" value="1"/>
</dbReference>